<name>A0A7R9GXM0_TIMPO</name>
<feature type="region of interest" description="Disordered" evidence="4">
    <location>
        <begin position="771"/>
        <end position="791"/>
    </location>
</feature>
<feature type="region of interest" description="Disordered" evidence="4">
    <location>
        <begin position="1767"/>
        <end position="1790"/>
    </location>
</feature>
<feature type="region of interest" description="Disordered" evidence="4">
    <location>
        <begin position="1547"/>
        <end position="1609"/>
    </location>
</feature>
<feature type="compositionally biased region" description="Basic and acidic residues" evidence="4">
    <location>
        <begin position="1863"/>
        <end position="1875"/>
    </location>
</feature>
<dbReference type="GO" id="GO:0001708">
    <property type="term" value="P:cell fate specification"/>
    <property type="evidence" value="ECO:0007669"/>
    <property type="project" value="TreeGrafter"/>
</dbReference>
<feature type="region of interest" description="Disordered" evidence="4">
    <location>
        <begin position="2105"/>
        <end position="2160"/>
    </location>
</feature>
<feature type="region of interest" description="Disordered" evidence="4">
    <location>
        <begin position="1170"/>
        <end position="1316"/>
    </location>
</feature>
<feature type="region of interest" description="Disordered" evidence="4">
    <location>
        <begin position="2628"/>
        <end position="2666"/>
    </location>
</feature>
<feature type="compositionally biased region" description="Basic and acidic residues" evidence="4">
    <location>
        <begin position="988"/>
        <end position="999"/>
    </location>
</feature>
<dbReference type="InterPro" id="IPR000225">
    <property type="entry name" value="Armadillo"/>
</dbReference>
<evidence type="ECO:0000256" key="2">
    <source>
        <dbReference type="ARBA" id="ARBA00022687"/>
    </source>
</evidence>
<dbReference type="GO" id="GO:0007399">
    <property type="term" value="P:nervous system development"/>
    <property type="evidence" value="ECO:0007669"/>
    <property type="project" value="TreeGrafter"/>
</dbReference>
<feature type="repeat" description="ARM" evidence="3">
    <location>
        <begin position="515"/>
        <end position="549"/>
    </location>
</feature>
<feature type="compositionally biased region" description="Polar residues" evidence="4">
    <location>
        <begin position="2976"/>
        <end position="2986"/>
    </location>
</feature>
<feature type="compositionally biased region" description="Polar residues" evidence="4">
    <location>
        <begin position="1847"/>
        <end position="1862"/>
    </location>
</feature>
<dbReference type="Pfam" id="PF00514">
    <property type="entry name" value="Arm"/>
    <property type="match status" value="1"/>
</dbReference>
<dbReference type="GO" id="GO:0016055">
    <property type="term" value="P:Wnt signaling pathway"/>
    <property type="evidence" value="ECO:0007669"/>
    <property type="project" value="UniProtKB-KW"/>
</dbReference>
<dbReference type="PANTHER" id="PTHR12607:SF12">
    <property type="entry name" value="APC-LIKE, ISOFORM A-RELATED"/>
    <property type="match status" value="1"/>
</dbReference>
<dbReference type="InterPro" id="IPR041257">
    <property type="entry name" value="APC_rep"/>
</dbReference>
<dbReference type="SUPFAM" id="SSF48371">
    <property type="entry name" value="ARM repeat"/>
    <property type="match status" value="1"/>
</dbReference>
<dbReference type="Pfam" id="PF18797">
    <property type="entry name" value="APC_rep"/>
    <property type="match status" value="1"/>
</dbReference>
<dbReference type="GO" id="GO:0005881">
    <property type="term" value="C:cytoplasmic microtubule"/>
    <property type="evidence" value="ECO:0007669"/>
    <property type="project" value="TreeGrafter"/>
</dbReference>
<feature type="region of interest" description="Disordered" evidence="4">
    <location>
        <begin position="1350"/>
        <end position="1404"/>
    </location>
</feature>
<feature type="region of interest" description="Disordered" evidence="4">
    <location>
        <begin position="822"/>
        <end position="842"/>
    </location>
</feature>
<feature type="region of interest" description="Disordered" evidence="4">
    <location>
        <begin position="1673"/>
        <end position="1712"/>
    </location>
</feature>
<feature type="compositionally biased region" description="Low complexity" evidence="4">
    <location>
        <begin position="130"/>
        <end position="157"/>
    </location>
</feature>
<dbReference type="InterPro" id="IPR016024">
    <property type="entry name" value="ARM-type_fold"/>
</dbReference>
<feature type="compositionally biased region" description="Low complexity" evidence="4">
    <location>
        <begin position="1831"/>
        <end position="1844"/>
    </location>
</feature>
<feature type="repeat" description="ARM" evidence="3">
    <location>
        <begin position="564"/>
        <end position="606"/>
    </location>
</feature>
<dbReference type="GO" id="GO:0008017">
    <property type="term" value="F:microtubule binding"/>
    <property type="evidence" value="ECO:0007669"/>
    <property type="project" value="TreeGrafter"/>
</dbReference>
<dbReference type="InterPro" id="IPR026818">
    <property type="entry name" value="Apc_fam"/>
</dbReference>
<feature type="region of interest" description="Disordered" evidence="4">
    <location>
        <begin position="2427"/>
        <end position="2446"/>
    </location>
</feature>
<dbReference type="SMART" id="SM00185">
    <property type="entry name" value="ARM"/>
    <property type="match status" value="7"/>
</dbReference>
<feature type="compositionally biased region" description="Polar residues" evidence="4">
    <location>
        <begin position="3243"/>
        <end position="3255"/>
    </location>
</feature>
<feature type="compositionally biased region" description="Polar residues" evidence="4">
    <location>
        <begin position="1361"/>
        <end position="1374"/>
    </location>
</feature>
<feature type="region of interest" description="Disordered" evidence="4">
    <location>
        <begin position="130"/>
        <end position="163"/>
    </location>
</feature>
<dbReference type="InterPro" id="IPR009223">
    <property type="entry name" value="APC_rpt"/>
</dbReference>
<feature type="compositionally biased region" description="Polar residues" evidence="4">
    <location>
        <begin position="2642"/>
        <end position="2651"/>
    </location>
</feature>
<feature type="compositionally biased region" description="Low complexity" evidence="4">
    <location>
        <begin position="3516"/>
        <end position="3528"/>
    </location>
</feature>
<dbReference type="Pfam" id="PF05923">
    <property type="entry name" value="APC_r"/>
    <property type="match status" value="6"/>
</dbReference>
<sequence length="3537" mass="386279">MPQWVTGNAVRDCTDGHAVENGSVGNHEEVTAAALLARLGVTLDRQGVLVRLNNKENVMDEPKEEDEKRSVEGLRETKETEGAGEDGKVASSGTQTQQSSAEPPGEREGNLSALYHGTWPVERTLWHSGPSSLGAGSSRSGGQDVSSVMSFTSSMGSASGGVPGEVAARRTYSQQQLGAKVEMVYSLLSMLGTHDKQDMSRTLLAMSSSPDSCLAMRQSGCLPLLVQLLHGTEQDPETRQRAAQSLHNVVHAHPDDKRGRREARVLKLLEQVRDYCDSLREMLAAGEDVPRAVINDDMERHPGPTIAALMKLSFDEEHRHAMCQLGGLHAIAELIQVDHEAHGSATNDQYCVTLRRYAGMALTNLTFGDGTNKALLCSFREFMKALVAQLVSPSEDLRQVTASVLRNLSWRADGASKQTLREVGAVPALMRAAMEGKKESTLKSILSALWNLSAHCSMNKVELEEVNPHLRGGRVENHLGKTTPSSPNRDSNLDLPVLGGRAQHDSRVDICAVEGALAFLVNMLSYKAPSKTLAIVENAGGILRNISSHVAVREDYRAILRDHNCLQVLLQQLKSPSLTIVSNACGTLWNLSARCTEDQRLLWEMGAINMLRSLVHSKHKMISMGSSAALKNLLSARPANNFPLAECAAKGPGMSPLPSLYVRKQRALEQELDQTLAETCENIEPSTSPSRDDKFVFAATERQLRHRSLYHGQHFQQSRYVSRSDSQDSVTSTMSDSVYERVSRSVSKIYGYGQTSPTVEVHVPTIPPPINPSSLTGSLSDAGHIQGENSASSDRRFLRRYCNSFSEREEGKKSLSLVQSNEDNTLERDKHSLTSSVDSSFQRSRLGQIDEASYSTLGSSERKEMSVKCMPVNCEEINIDKNVKLEVMSLKPATPPPKNLLYNGTRSFSERSAFSPLAASSPSGNSRLGYTQSSRGAASSSSFSNQRNKFSDYTYDDENNQDQPVDYSLKYVEDDPNALVNQSSEPSKSGETDSVKVEVEESQTLNDSVLVTSDYHDSGVQARSTQNQNDLGRGFGSFQNQCNTRLNTAASKNMKMNVVYGDYAETDLDQPTDYSLKYAEEVDESEFDKNDEEEGHEERRFFEGSDPLHEDTLKTYCTEGTPYETPYNFSTATSMSDLRCDSTFPQVEEGKEEEDVNEKKTIVEYHIEKSTEDNTAALRTSELCEPPPSDDTSNLDKSTEQKEPQIKSLPPAVPHSPTKRLSSGLSSGLMSPEKPVMYCEEGTPGSFSRVSSLSSLNSLPVHHTDTNRGKGAVSVSQEVAQPASEETKEELDGAGSTGETAPAPNEGLKEDSRVADREGKVVTFGGADHYAEETPLMFSRCSSLGSLSSFEQHSIHDDRSSVISDFSRRTSGIVSPSELPDSPTQTVPPSPRHSKPPVEFTSRLPVDTGVVRALPVPAARHPVPGTSAAPKASVFEDDVTAFKEEDTPVEFSRTTSLSSLTIDDEPKISNDAMHKEVVMKTPPRSHASLLVRDREREREREEGMEKQDVEKEKRELSECCELAPVSEGEEENDEDMLAACINVGMQNSRQRQGSQLSNRVSPARSMSGIPRYQRPSGIPVKTPISNCASRPSPSRNNSSGGKPTGYVESTNGVCEDALQTYYTEGTPANISHAGSNSDLSVLSLDDPKLEEKPTELSDDSSNENILAECIQSGMPKARSHPVRFPLPPTPDTTPKKPPSRRPTTHHLCGLDHGSSQPAVKRLGHAVKPPLAKPPLVPAKNELLTFATEGTPNTFSSRSSLSDLTINSSESEAVASGLKRPTPSQLVSEGDTPVRFATEDTPLEISHAASLSSLSVGEDELGSLNLTDVCPRETAASSPTTAPRTSDADTGNVTHMLASSDSSWCDHDRSDRHEDSASSSRHYNKTSSVSEDVITVLSRNGSLSSLSVDSFGSTEPTPSEQALLEQCINSGMPKGKSELATGKATRILGVGVKKNICSKNSGSPLTRSGGSDSLDMVIPNMAKLELKPSSKMCYVESYAMGSLRENFTQLSLDDERGYSTDGIPKNGMDPSVAVVTTIMTEVAADVEEDIAEENAIQDLSGNLKIQEMYRNASQKKEEKGNTSEESINKTKADRVKLEILQGNSVIHNVVDKTDPSDNLPTPDQSEDKSPLESSNDEKSPLSFGDSPSVGSPILPIDSDLRRDGDAMITSLDRMTEELLQQTHGDKEKNQDANRMKQSLVGSDTWNEVTSPNDISCPSLSISAPLVASFKSDNCENVGGVMPDLVEEDLISKSSEPQDTPSMTDSHMLEVEAGKLAVAVQNEANSFPLFSEEMDSMTSLDLDAIKPPSMMGSLISLTTSLSGQLDNVDNFECRDRANSSSFPPQQTRNGTNSFRIDCRHTRKKSLPAGMMVRRALGNNLNGSLENLADNASISSSCNSHLDNIKPPSAMEELADLENSMVSVASITSEVADSSSNKEHSNSEQSPASSDAIFELLRPAATIMAEVYASQCMVTSVHTNSASDCLDNINPPSAFDDLTDIVAVDLNAEPGTETICSDIEMCTEDPGQTRDMVDTPELPSDISQKTTPVASPATSAESTPKKFLQKPKQLTPKQKRQLVKERYKTYTITAEEEKKMEIARQRSMESTVEEPYMESEEVETDVNETTCLLLSDQKQNEDAVRKSVTKNPSSSKVTPKQRRQEDRQRFQTRVLDRPTSIEGDQKNTMTNNPKNLFVDESCISAIESKDAKSQNVYQTILNSIECPESPIHTCMKTVKQRRAEAKERFQTRTLSDETGGFKEFDSPLAEGRPDVPHTLDLGFQGPFFDINEEIENILEHDANIVISSINEIRPSSESSEIQSDDMMLDCETLSLISIESESDHNLNTHYRSNHARRFISHSVSLDEEMEIEKDESSNVIQGVGQMECESSENEDEDFHANEATFVLPKRPKIIKPDVDIVHPDECVESNETEEEATVQSSSKVVRGRRKPLYSSPAKRVPGSTSGLPKSDKARSSIPVVSVSGKTPSNSGQVRPTRASALRQTGKTSTVSPRSVSRTPPSSENGSPRNTSPKINKTTKVQQRSLKLRSSSASSKSPIPKNNVKPKTNVPHNAVKLNETFTVQGEETDPKFRPPERQGTFTKDEPSTPNAPKVFLPPSSPTKTRIPIPSSAFMPTDKSSDPAKKKNLIAKTASPGTIKPKLRRELSQQTPRVSPQIRLTKTLSQDCSSSSKINKSLDRTAIVPGKNTNIQLRVNSFNRRSVCVSEMKTSLSNQSLQSNDSIKDGSKRGLAQQQRSTSNCSLNSVTSGSSAKKSTAKKQVTSKIASLWKRVEDSKTKQRFAIKDSRVWIATENEASTPIETGSLTEISPPKLVRSSTFEGSTMYSANDNVSQTVKCVENSSDCDKTKTVIQMSKVPEPSLIRINRNTVDFSSYGVVVEKQVAEILGVVQPMTRFNQETNYENSSSEVVLRRPQSTNLSSEISEVLETEEEKAKRLSRLGSFIRIDPADTANGDSKTVLKTPASAIVQPFNYNPPPRSGPLVGSYIPTHVTSLLKRNIDGILNESQDSSEVSEQDYSTASMKVTTV</sequence>
<feature type="repeat" description="ARM" evidence="3">
    <location>
        <begin position="220"/>
        <end position="249"/>
    </location>
</feature>
<feature type="compositionally biased region" description="Low complexity" evidence="4">
    <location>
        <begin position="3222"/>
        <end position="3231"/>
    </location>
</feature>
<dbReference type="GO" id="GO:0007389">
    <property type="term" value="P:pattern specification process"/>
    <property type="evidence" value="ECO:0007669"/>
    <property type="project" value="TreeGrafter"/>
</dbReference>
<feature type="region of interest" description="Disordered" evidence="4">
    <location>
        <begin position="915"/>
        <end position="963"/>
    </location>
</feature>
<feature type="compositionally biased region" description="Polar residues" evidence="4">
    <location>
        <begin position="2538"/>
        <end position="2555"/>
    </location>
</feature>
<dbReference type="PANTHER" id="PTHR12607">
    <property type="entry name" value="ADENOMATOUS POLYPOSIS COLI PROTEIN FAMILY"/>
    <property type="match status" value="1"/>
</dbReference>
<feature type="region of interest" description="Disordered" evidence="4">
    <location>
        <begin position="2531"/>
        <end position="2574"/>
    </location>
</feature>
<dbReference type="GO" id="GO:0016342">
    <property type="term" value="C:catenin complex"/>
    <property type="evidence" value="ECO:0007669"/>
    <property type="project" value="TreeGrafter"/>
</dbReference>
<feature type="compositionally biased region" description="Basic and acidic residues" evidence="4">
    <location>
        <begin position="59"/>
        <end position="88"/>
    </location>
</feature>
<gene>
    <name evidence="5" type="ORF">TPSB3V08_LOCUS3183</name>
</gene>
<feature type="compositionally biased region" description="Polar residues" evidence="4">
    <location>
        <begin position="3159"/>
        <end position="3183"/>
    </location>
</feature>
<feature type="region of interest" description="Disordered" evidence="4">
    <location>
        <begin position="3516"/>
        <end position="3537"/>
    </location>
</feature>
<feature type="region of interest" description="Disordered" evidence="4">
    <location>
        <begin position="1825"/>
        <end position="1888"/>
    </location>
</feature>
<feature type="compositionally biased region" description="Low complexity" evidence="4">
    <location>
        <begin position="3036"/>
        <end position="3049"/>
    </location>
</feature>
<dbReference type="InterPro" id="IPR009240">
    <property type="entry name" value="APC_15aa_rpt"/>
</dbReference>
<feature type="compositionally biased region" description="Polar residues" evidence="4">
    <location>
        <begin position="3016"/>
        <end position="3035"/>
    </location>
</feature>
<feature type="compositionally biased region" description="Polar residues" evidence="4">
    <location>
        <begin position="1876"/>
        <end position="1888"/>
    </location>
</feature>
<feature type="region of interest" description="Disordered" evidence="4">
    <location>
        <begin position="978"/>
        <end position="1003"/>
    </location>
</feature>
<feature type="region of interest" description="Disordered" evidence="4">
    <location>
        <begin position="2599"/>
        <end position="2618"/>
    </location>
</feature>
<feature type="compositionally biased region" description="Low complexity" evidence="4">
    <location>
        <begin position="1589"/>
        <end position="1601"/>
    </location>
</feature>
<feature type="region of interest" description="Disordered" evidence="4">
    <location>
        <begin position="59"/>
        <end position="112"/>
    </location>
</feature>
<feature type="region of interest" description="Disordered" evidence="4">
    <location>
        <begin position="1475"/>
        <end position="1516"/>
    </location>
</feature>
<evidence type="ECO:0000313" key="5">
    <source>
        <dbReference type="EMBL" id="CAD7401612.1"/>
    </source>
</evidence>
<comment type="similarity">
    <text evidence="1">Belongs to the adenomatous polyposis coli (APC) family.</text>
</comment>
<feature type="compositionally biased region" description="Low complexity" evidence="4">
    <location>
        <begin position="91"/>
        <end position="100"/>
    </location>
</feature>
<dbReference type="EMBL" id="OD001362">
    <property type="protein sequence ID" value="CAD7401612.1"/>
    <property type="molecule type" value="Genomic_DNA"/>
</dbReference>
<evidence type="ECO:0008006" key="6">
    <source>
        <dbReference type="Google" id="ProtNLM"/>
    </source>
</evidence>
<feature type="compositionally biased region" description="Low complexity" evidence="4">
    <location>
        <begin position="1221"/>
        <end position="1231"/>
    </location>
</feature>
<feature type="compositionally biased region" description="Low complexity" evidence="4">
    <location>
        <begin position="3256"/>
        <end position="3268"/>
    </location>
</feature>
<dbReference type="GO" id="GO:0007026">
    <property type="term" value="P:negative regulation of microtubule depolymerization"/>
    <property type="evidence" value="ECO:0007669"/>
    <property type="project" value="TreeGrafter"/>
</dbReference>
<feature type="compositionally biased region" description="Polar residues" evidence="4">
    <location>
        <begin position="480"/>
        <end position="490"/>
    </location>
</feature>
<feature type="region of interest" description="Disordered" evidence="4">
    <location>
        <begin position="3220"/>
        <end position="3268"/>
    </location>
</feature>
<dbReference type="InterPro" id="IPR011989">
    <property type="entry name" value="ARM-like"/>
</dbReference>
<evidence type="ECO:0000256" key="3">
    <source>
        <dbReference type="PROSITE-ProRule" id="PRU00259"/>
    </source>
</evidence>
<dbReference type="GO" id="GO:0008013">
    <property type="term" value="F:beta-catenin binding"/>
    <property type="evidence" value="ECO:0007669"/>
    <property type="project" value="InterPro"/>
</dbReference>
<reference evidence="5" key="1">
    <citation type="submission" date="2020-11" db="EMBL/GenBank/DDBJ databases">
        <authorList>
            <person name="Tran Van P."/>
        </authorList>
    </citation>
    <scope>NUCLEOTIDE SEQUENCE</scope>
</reference>
<dbReference type="GO" id="GO:0016477">
    <property type="term" value="P:cell migration"/>
    <property type="evidence" value="ECO:0007669"/>
    <property type="project" value="TreeGrafter"/>
</dbReference>
<feature type="compositionally biased region" description="Acidic residues" evidence="4">
    <location>
        <begin position="2604"/>
        <end position="2618"/>
    </location>
</feature>
<dbReference type="Pfam" id="PF05972">
    <property type="entry name" value="APC_15aa"/>
    <property type="match status" value="1"/>
</dbReference>
<dbReference type="GO" id="GO:0030877">
    <property type="term" value="C:beta-catenin destruction complex"/>
    <property type="evidence" value="ECO:0007669"/>
    <property type="project" value="TreeGrafter"/>
</dbReference>
<feature type="compositionally biased region" description="Low complexity" evidence="4">
    <location>
        <begin position="932"/>
        <end position="948"/>
    </location>
</feature>
<organism evidence="5">
    <name type="scientific">Timema poppense</name>
    <name type="common">Walking stick</name>
    <dbReference type="NCBI Taxonomy" id="170557"/>
    <lineage>
        <taxon>Eukaryota</taxon>
        <taxon>Metazoa</taxon>
        <taxon>Ecdysozoa</taxon>
        <taxon>Arthropoda</taxon>
        <taxon>Hexapoda</taxon>
        <taxon>Insecta</taxon>
        <taxon>Pterygota</taxon>
        <taxon>Neoptera</taxon>
        <taxon>Polyneoptera</taxon>
        <taxon>Phasmatodea</taxon>
        <taxon>Timematodea</taxon>
        <taxon>Timematoidea</taxon>
        <taxon>Timematidae</taxon>
        <taxon>Timema</taxon>
    </lineage>
</organism>
<feature type="compositionally biased region" description="Polar residues" evidence="4">
    <location>
        <begin position="1547"/>
        <end position="1560"/>
    </location>
</feature>
<feature type="compositionally biased region" description="Low complexity" evidence="4">
    <location>
        <begin position="3000"/>
        <end position="3015"/>
    </location>
</feature>
<accession>A0A7R9GXM0</accession>
<dbReference type="Gene3D" id="1.25.10.10">
    <property type="entry name" value="Leucine-rich Repeat Variant"/>
    <property type="match status" value="1"/>
</dbReference>
<feature type="compositionally biased region" description="Basic and acidic residues" evidence="4">
    <location>
        <begin position="3080"/>
        <end position="3098"/>
    </location>
</feature>
<proteinExistence type="inferred from homology"/>
<feature type="compositionally biased region" description="Basic and acidic residues" evidence="4">
    <location>
        <begin position="1491"/>
        <end position="1516"/>
    </location>
</feature>
<feature type="region of interest" description="Disordered" evidence="4">
    <location>
        <begin position="2922"/>
        <end position="3183"/>
    </location>
</feature>
<evidence type="ECO:0000256" key="1">
    <source>
        <dbReference type="ARBA" id="ARBA00009051"/>
    </source>
</evidence>
<feature type="compositionally biased region" description="Low complexity" evidence="4">
    <location>
        <begin position="1246"/>
        <end position="1259"/>
    </location>
</feature>
<feature type="compositionally biased region" description="Polar residues" evidence="4">
    <location>
        <begin position="833"/>
        <end position="842"/>
    </location>
</feature>
<evidence type="ECO:0000256" key="4">
    <source>
        <dbReference type="SAM" id="MobiDB-lite"/>
    </source>
</evidence>
<dbReference type="PROSITE" id="PS50176">
    <property type="entry name" value="ARM_REPEAT"/>
    <property type="match status" value="3"/>
</dbReference>
<feature type="region of interest" description="Disordered" evidence="4">
    <location>
        <begin position="473"/>
        <end position="492"/>
    </location>
</feature>
<protein>
    <recommendedName>
        <fullName evidence="6">Adenomatous polyposis coli protein</fullName>
    </recommendedName>
</protein>
<dbReference type="GO" id="GO:0090090">
    <property type="term" value="P:negative regulation of canonical Wnt signaling pathway"/>
    <property type="evidence" value="ECO:0007669"/>
    <property type="project" value="TreeGrafter"/>
</dbReference>
<feature type="compositionally biased region" description="Basic and acidic residues" evidence="4">
    <location>
        <begin position="1307"/>
        <end position="1316"/>
    </location>
</feature>
<keyword evidence="2" id="KW-0879">Wnt signaling pathway</keyword>
<feature type="compositionally biased region" description="Basic and acidic residues" evidence="4">
    <location>
        <begin position="2124"/>
        <end position="2138"/>
    </location>
</feature>